<dbReference type="AlphaFoldDB" id="A0A9E7GKM5"/>
<reference evidence="3" key="1">
    <citation type="submission" date="2022-05" db="EMBL/GenBank/DDBJ databases">
        <title>The Musa troglodytarum L. genome provides insights into the mechanism of non-climacteric behaviour and enrichment of carotenoids.</title>
        <authorList>
            <person name="Wang J."/>
        </authorList>
    </citation>
    <scope>NUCLEOTIDE SEQUENCE</scope>
    <source>
        <tissue evidence="3">Leaf</tissue>
    </source>
</reference>
<dbReference type="Proteomes" id="UP001055439">
    <property type="component" value="Chromosome 6"/>
</dbReference>
<gene>
    <name evidence="3" type="ORF">MUK42_23528</name>
</gene>
<evidence type="ECO:0000256" key="1">
    <source>
        <dbReference type="SAM" id="Phobius"/>
    </source>
</evidence>
<name>A0A9E7GKM5_9LILI</name>
<dbReference type="InterPro" id="IPR043891">
    <property type="entry name" value="SPARK"/>
</dbReference>
<evidence type="ECO:0000259" key="2">
    <source>
        <dbReference type="Pfam" id="PF19160"/>
    </source>
</evidence>
<keyword evidence="4" id="KW-1185">Reference proteome</keyword>
<keyword evidence="1" id="KW-0472">Membrane</keyword>
<sequence>MPSLWLSVFYTCPPKPYTSNIHFIQSYTQSPPTQASPPLHHAPIYSLACLPFSLAPLLLETLGERERERDSEREGGLTTMSRLLPLLLSLLLLQVSLLAAQPALPEPDAASIQLIPSISSAAAGGASSSSPPATIPAFPEQSDVSTAACPLDPPADLLPSVSAACGASDDSLPSRSRCCPTLNAWLLAAYSASALAAHPLPSSGYDLPALPDDSEACIGGVERALRDRGVELPRVNGTCDAAYCYCGVRLRRLACAGAFVADAAEGRWVPAGDAGRRLERDCSRFGFAGCTRCLRSLNQLKSEEKRGIGNATRWGKKTGPTQDRECQLMGVTWLLSKNRTHFLPAATSVLRVFMASDGVGGPDPTSCTLSLDDMPLAVGSDQIDSRGGSSTVRSLPLFQLFLLTTFVLFALFHV</sequence>
<dbReference type="PANTHER" id="PTHR34056">
    <property type="entry name" value="GPI-ANCHORED PROTEIN"/>
    <property type="match status" value="1"/>
</dbReference>
<evidence type="ECO:0000313" key="4">
    <source>
        <dbReference type="Proteomes" id="UP001055439"/>
    </source>
</evidence>
<keyword evidence="1" id="KW-0812">Transmembrane</keyword>
<protein>
    <submittedName>
        <fullName evidence="3">GPI-anchored protein</fullName>
    </submittedName>
</protein>
<dbReference type="InterPro" id="IPR040376">
    <property type="entry name" value="At4g28100-like"/>
</dbReference>
<feature type="transmembrane region" description="Helical" evidence="1">
    <location>
        <begin position="395"/>
        <end position="412"/>
    </location>
</feature>
<dbReference type="OrthoDB" id="764087at2759"/>
<dbReference type="EMBL" id="CP097508">
    <property type="protein sequence ID" value="URE13902.1"/>
    <property type="molecule type" value="Genomic_DNA"/>
</dbReference>
<dbReference type="Pfam" id="PF19160">
    <property type="entry name" value="SPARK"/>
    <property type="match status" value="1"/>
</dbReference>
<feature type="domain" description="SPARK" evidence="2">
    <location>
        <begin position="145"/>
        <end position="311"/>
    </location>
</feature>
<keyword evidence="1" id="KW-1133">Transmembrane helix</keyword>
<dbReference type="PANTHER" id="PTHR34056:SF1">
    <property type="entry name" value="GPI-ANCHORED PROTEIN"/>
    <property type="match status" value="1"/>
</dbReference>
<accession>A0A9E7GKM5</accession>
<organism evidence="3 4">
    <name type="scientific">Musa troglodytarum</name>
    <name type="common">fe'i banana</name>
    <dbReference type="NCBI Taxonomy" id="320322"/>
    <lineage>
        <taxon>Eukaryota</taxon>
        <taxon>Viridiplantae</taxon>
        <taxon>Streptophyta</taxon>
        <taxon>Embryophyta</taxon>
        <taxon>Tracheophyta</taxon>
        <taxon>Spermatophyta</taxon>
        <taxon>Magnoliopsida</taxon>
        <taxon>Liliopsida</taxon>
        <taxon>Zingiberales</taxon>
        <taxon>Musaceae</taxon>
        <taxon>Musa</taxon>
    </lineage>
</organism>
<proteinExistence type="predicted"/>
<evidence type="ECO:0000313" key="3">
    <source>
        <dbReference type="EMBL" id="URE13902.1"/>
    </source>
</evidence>